<dbReference type="Gene3D" id="3.10.10.10">
    <property type="entry name" value="HIV Type 1 Reverse Transcriptase, subunit A, domain 1"/>
    <property type="match status" value="1"/>
</dbReference>
<keyword evidence="2" id="KW-0548">Nucleotidyltransferase</keyword>
<dbReference type="AlphaFoldDB" id="A0A023AW73"/>
<name>A0A023AW73_GRENI</name>
<dbReference type="OrthoDB" id="41323at2759"/>
<dbReference type="Proteomes" id="UP000019763">
    <property type="component" value="Unassembled WGS sequence"/>
</dbReference>
<dbReference type="eggNOG" id="KOG0017">
    <property type="taxonomic scope" value="Eukaryota"/>
</dbReference>
<dbReference type="SUPFAM" id="SSF56672">
    <property type="entry name" value="DNA/RNA polymerases"/>
    <property type="match status" value="1"/>
</dbReference>
<dbReference type="RefSeq" id="XP_011133746.1">
    <property type="nucleotide sequence ID" value="XM_011135444.1"/>
</dbReference>
<dbReference type="InterPro" id="IPR043502">
    <property type="entry name" value="DNA/RNA_pol_sf"/>
</dbReference>
<gene>
    <name evidence="2" type="ORF">GNI_201670</name>
</gene>
<evidence type="ECO:0000313" key="2">
    <source>
        <dbReference type="EMBL" id="EZG42981.1"/>
    </source>
</evidence>
<dbReference type="PANTHER" id="PTHR33064:SF37">
    <property type="entry name" value="RIBONUCLEASE H"/>
    <property type="match status" value="1"/>
</dbReference>
<organism evidence="2 3">
    <name type="scientific">Gregarina niphandrodes</name>
    <name type="common">Septate eugregarine</name>
    <dbReference type="NCBI Taxonomy" id="110365"/>
    <lineage>
        <taxon>Eukaryota</taxon>
        <taxon>Sar</taxon>
        <taxon>Alveolata</taxon>
        <taxon>Apicomplexa</taxon>
        <taxon>Conoidasida</taxon>
        <taxon>Gregarinasina</taxon>
        <taxon>Eugregarinorida</taxon>
        <taxon>Gregarinidae</taxon>
        <taxon>Gregarina</taxon>
    </lineage>
</organism>
<reference evidence="2" key="1">
    <citation type="submission" date="2013-12" db="EMBL/GenBank/DDBJ databases">
        <authorList>
            <person name="Omoto C.K."/>
            <person name="Sibley D."/>
            <person name="Venepally P."/>
            <person name="Hadjithomas M."/>
            <person name="Karamycheva S."/>
            <person name="Brunk B."/>
            <person name="Roos D."/>
            <person name="Caler E."/>
            <person name="Lorenzi H."/>
        </authorList>
    </citation>
    <scope>NUCLEOTIDE SEQUENCE</scope>
</reference>
<dbReference type="InterPro" id="IPR000477">
    <property type="entry name" value="RT_dom"/>
</dbReference>
<dbReference type="Gene3D" id="3.30.70.270">
    <property type="match status" value="1"/>
</dbReference>
<protein>
    <submittedName>
        <fullName evidence="2">Reverse transcriptase</fullName>
    </submittedName>
</protein>
<keyword evidence="2" id="KW-0695">RNA-directed DNA polymerase</keyword>
<keyword evidence="2" id="KW-0808">Transferase</keyword>
<keyword evidence="3" id="KW-1185">Reference proteome</keyword>
<dbReference type="PANTHER" id="PTHR33064">
    <property type="entry name" value="POL PROTEIN"/>
    <property type="match status" value="1"/>
</dbReference>
<dbReference type="OMA" id="CLGFTIN"/>
<dbReference type="GO" id="GO:0003964">
    <property type="term" value="F:RNA-directed DNA polymerase activity"/>
    <property type="evidence" value="ECO:0007669"/>
    <property type="project" value="UniProtKB-KW"/>
</dbReference>
<evidence type="ECO:0000313" key="3">
    <source>
        <dbReference type="Proteomes" id="UP000019763"/>
    </source>
</evidence>
<dbReference type="Pfam" id="PF00078">
    <property type="entry name" value="RVT_1"/>
    <property type="match status" value="1"/>
</dbReference>
<dbReference type="InterPro" id="IPR043128">
    <property type="entry name" value="Rev_trsase/Diguanyl_cyclase"/>
</dbReference>
<dbReference type="CDD" id="cd01647">
    <property type="entry name" value="RT_LTR"/>
    <property type="match status" value="1"/>
</dbReference>
<accession>A0A023AW73</accession>
<dbReference type="PROSITE" id="PS50878">
    <property type="entry name" value="RT_POL"/>
    <property type="match status" value="1"/>
</dbReference>
<proteinExistence type="predicted"/>
<sequence>MQAIGPVVAWAAGKRELAKIDLSKAFHAIPVVEEQQCYYAFLDRRGQAYKYQRMPMGAMCAPKHFAVVMSKVLGDLVDNDKVNVRSYQDDIIVAGMSKGEVEARYRRVITHLRRYNFKINAKKSSMSDDIVILGYQFSPDKISIPQKKSEEIRLKLRSSCAADVVKATHQLTYAGGHGGYLQRSNRDDGITGPY</sequence>
<comment type="caution">
    <text evidence="2">The sequence shown here is derived from an EMBL/GenBank/DDBJ whole genome shotgun (WGS) entry which is preliminary data.</text>
</comment>
<feature type="domain" description="Reverse transcriptase" evidence="1">
    <location>
        <begin position="1"/>
        <end position="137"/>
    </location>
</feature>
<dbReference type="VEuPathDB" id="CryptoDB:GNI_201670"/>
<dbReference type="InterPro" id="IPR051320">
    <property type="entry name" value="Viral_Replic_Matur_Polypro"/>
</dbReference>
<evidence type="ECO:0000259" key="1">
    <source>
        <dbReference type="PROSITE" id="PS50878"/>
    </source>
</evidence>
<dbReference type="GeneID" id="22916389"/>
<dbReference type="EMBL" id="AFNH02001561">
    <property type="protein sequence ID" value="EZG42981.1"/>
    <property type="molecule type" value="Genomic_DNA"/>
</dbReference>